<feature type="compositionally biased region" description="Basic and acidic residues" evidence="5">
    <location>
        <begin position="234"/>
        <end position="246"/>
    </location>
</feature>
<dbReference type="SUPFAM" id="SSF46785">
    <property type="entry name" value="Winged helix' DNA-binding domain"/>
    <property type="match status" value="1"/>
</dbReference>
<dbReference type="InterPro" id="IPR035979">
    <property type="entry name" value="RBD_domain_sf"/>
</dbReference>
<dbReference type="InterPro" id="IPR036390">
    <property type="entry name" value="WH_DNA-bd_sf"/>
</dbReference>
<reference evidence="8" key="1">
    <citation type="submission" date="2022-06" db="EMBL/GenBank/DDBJ databases">
        <title>Genome Sequence of Candolleomyces eurysporus.</title>
        <authorList>
            <person name="Buettner E."/>
        </authorList>
    </citation>
    <scope>NUCLEOTIDE SEQUENCE</scope>
    <source>
        <strain evidence="8">VTCC 930004</strain>
    </source>
</reference>
<dbReference type="GO" id="GO:0003729">
    <property type="term" value="F:mRNA binding"/>
    <property type="evidence" value="ECO:0007669"/>
    <property type="project" value="TreeGrafter"/>
</dbReference>
<dbReference type="Gene3D" id="1.10.10.10">
    <property type="entry name" value="Winged helix-like DNA-binding domain superfamily/Winged helix DNA-binding domain"/>
    <property type="match status" value="1"/>
</dbReference>
<evidence type="ECO:0000256" key="5">
    <source>
        <dbReference type="SAM" id="MobiDB-lite"/>
    </source>
</evidence>
<protein>
    <recommendedName>
        <fullName evidence="10">HTH La-type RNA-binding domain-containing protein</fullName>
    </recommendedName>
</protein>
<feature type="non-terminal residue" evidence="8">
    <location>
        <position position="246"/>
    </location>
</feature>
<dbReference type="EMBL" id="JANBPK010000628">
    <property type="protein sequence ID" value="KAJ2935300.1"/>
    <property type="molecule type" value="Genomic_DNA"/>
</dbReference>
<dbReference type="GO" id="GO:0005634">
    <property type="term" value="C:nucleus"/>
    <property type="evidence" value="ECO:0007669"/>
    <property type="project" value="UniProtKB-SubCell"/>
</dbReference>
<evidence type="ECO:0000256" key="1">
    <source>
        <dbReference type="ARBA" id="ARBA00004123"/>
    </source>
</evidence>
<proteinExistence type="predicted"/>
<evidence type="ECO:0000259" key="6">
    <source>
        <dbReference type="PROSITE" id="PS50102"/>
    </source>
</evidence>
<keyword evidence="9" id="KW-1185">Reference proteome</keyword>
<dbReference type="SUPFAM" id="SSF54928">
    <property type="entry name" value="RNA-binding domain, RBD"/>
    <property type="match status" value="1"/>
</dbReference>
<dbReference type="PRINTS" id="PR00302">
    <property type="entry name" value="LUPUSLA"/>
</dbReference>
<evidence type="ECO:0000256" key="3">
    <source>
        <dbReference type="ARBA" id="ARBA00023242"/>
    </source>
</evidence>
<dbReference type="GO" id="GO:0006396">
    <property type="term" value="P:RNA processing"/>
    <property type="evidence" value="ECO:0007669"/>
    <property type="project" value="InterPro"/>
</dbReference>
<dbReference type="InterPro" id="IPR006630">
    <property type="entry name" value="La_HTH"/>
</dbReference>
<keyword evidence="3" id="KW-0539">Nucleus</keyword>
<organism evidence="8 9">
    <name type="scientific">Candolleomyces eurysporus</name>
    <dbReference type="NCBI Taxonomy" id="2828524"/>
    <lineage>
        <taxon>Eukaryota</taxon>
        <taxon>Fungi</taxon>
        <taxon>Dikarya</taxon>
        <taxon>Basidiomycota</taxon>
        <taxon>Agaricomycotina</taxon>
        <taxon>Agaricomycetes</taxon>
        <taxon>Agaricomycetidae</taxon>
        <taxon>Agaricales</taxon>
        <taxon>Agaricineae</taxon>
        <taxon>Psathyrellaceae</taxon>
        <taxon>Candolleomyces</taxon>
    </lineage>
</organism>
<dbReference type="Proteomes" id="UP001140091">
    <property type="component" value="Unassembled WGS sequence"/>
</dbReference>
<dbReference type="InterPro" id="IPR000504">
    <property type="entry name" value="RRM_dom"/>
</dbReference>
<dbReference type="PROSITE" id="PS50961">
    <property type="entry name" value="HTH_LA"/>
    <property type="match status" value="1"/>
</dbReference>
<evidence type="ECO:0000313" key="9">
    <source>
        <dbReference type="Proteomes" id="UP001140091"/>
    </source>
</evidence>
<name>A0A9W8MKH5_9AGAR</name>
<evidence type="ECO:0000256" key="4">
    <source>
        <dbReference type="PROSITE-ProRule" id="PRU00332"/>
    </source>
</evidence>
<comment type="subcellular location">
    <subcellularLocation>
        <location evidence="1">Nucleus</location>
    </subcellularLocation>
</comment>
<sequence>MVISPIAPAGDVNRAKKQVEFYIANSNSPYDKFMWTLYSKDPEHWIPISTIASFKRIRENTLHGSEWLVSALCSSTFLEVNSTGDKVRQTTEVKEPKDAFERSVYTNGFPEDKDATLQQCLGAFFDTYGAINSVRMQRDENKKFKASVFAEFADFKTVAQVVEVEADMVVVEVVGKAVVEEVDAVEPTAAPEGAEKTDAEASKKRKQGIEPNGGPYAGTRGTNAPPALASRNESATKKQKVDGDSS</sequence>
<dbReference type="Gene3D" id="3.30.70.330">
    <property type="match status" value="1"/>
</dbReference>
<feature type="domain" description="HTH La-type RNA-binding" evidence="7">
    <location>
        <begin position="5"/>
        <end position="97"/>
    </location>
</feature>
<feature type="compositionally biased region" description="Basic and acidic residues" evidence="5">
    <location>
        <begin position="193"/>
        <end position="202"/>
    </location>
</feature>
<evidence type="ECO:0000313" key="8">
    <source>
        <dbReference type="EMBL" id="KAJ2935300.1"/>
    </source>
</evidence>
<dbReference type="GO" id="GO:1990904">
    <property type="term" value="C:ribonucleoprotein complex"/>
    <property type="evidence" value="ECO:0007669"/>
    <property type="project" value="InterPro"/>
</dbReference>
<dbReference type="PANTHER" id="PTHR22792:SF140">
    <property type="entry name" value="ACHILLES, ISOFORM A"/>
    <property type="match status" value="1"/>
</dbReference>
<dbReference type="PROSITE" id="PS50102">
    <property type="entry name" value="RRM"/>
    <property type="match status" value="1"/>
</dbReference>
<keyword evidence="2 4" id="KW-0694">RNA-binding</keyword>
<evidence type="ECO:0000256" key="2">
    <source>
        <dbReference type="ARBA" id="ARBA00022884"/>
    </source>
</evidence>
<accession>A0A9W8MKH5</accession>
<gene>
    <name evidence="8" type="ORF">H1R20_g1794</name>
</gene>
<evidence type="ECO:0000259" key="7">
    <source>
        <dbReference type="PROSITE" id="PS50961"/>
    </source>
</evidence>
<dbReference type="Pfam" id="PF05383">
    <property type="entry name" value="La"/>
    <property type="match status" value="1"/>
</dbReference>
<dbReference type="InterPro" id="IPR036388">
    <property type="entry name" value="WH-like_DNA-bd_sf"/>
</dbReference>
<feature type="region of interest" description="Disordered" evidence="5">
    <location>
        <begin position="188"/>
        <end position="246"/>
    </location>
</feature>
<dbReference type="InterPro" id="IPR045180">
    <property type="entry name" value="La_dom_prot"/>
</dbReference>
<dbReference type="SMART" id="SM00715">
    <property type="entry name" value="LA"/>
    <property type="match status" value="1"/>
</dbReference>
<dbReference type="InterPro" id="IPR012677">
    <property type="entry name" value="Nucleotide-bd_a/b_plait_sf"/>
</dbReference>
<dbReference type="AlphaFoldDB" id="A0A9W8MKH5"/>
<dbReference type="InterPro" id="IPR002344">
    <property type="entry name" value="Lupus_La"/>
</dbReference>
<comment type="caution">
    <text evidence="8">The sequence shown here is derived from an EMBL/GenBank/DDBJ whole genome shotgun (WGS) entry which is preliminary data.</text>
</comment>
<dbReference type="OrthoDB" id="439993at2759"/>
<feature type="domain" description="RRM" evidence="6">
    <location>
        <begin position="102"/>
        <end position="178"/>
    </location>
</feature>
<dbReference type="PANTHER" id="PTHR22792">
    <property type="entry name" value="LUPUS LA PROTEIN-RELATED"/>
    <property type="match status" value="1"/>
</dbReference>
<evidence type="ECO:0008006" key="10">
    <source>
        <dbReference type="Google" id="ProtNLM"/>
    </source>
</evidence>